<proteinExistence type="predicted"/>
<dbReference type="CDD" id="cd04280">
    <property type="entry name" value="ZnMc_astacin_like"/>
    <property type="match status" value="1"/>
</dbReference>
<feature type="binding site" evidence="1">
    <location>
        <position position="174"/>
    </location>
    <ligand>
        <name>Zn(2+)</name>
        <dbReference type="ChEBI" id="CHEBI:29105"/>
        <note>catalytic</note>
    </ligand>
</feature>
<feature type="binding site" evidence="1">
    <location>
        <position position="164"/>
    </location>
    <ligand>
        <name>Zn(2+)</name>
        <dbReference type="ChEBI" id="CHEBI:29105"/>
        <note>catalytic</note>
    </ligand>
</feature>
<reference evidence="4 5" key="1">
    <citation type="submission" date="2015-12" db="EMBL/GenBank/DDBJ databases">
        <title>The genome of Folsomia candida.</title>
        <authorList>
            <person name="Faddeeva A."/>
            <person name="Derks M.F."/>
            <person name="Anvar Y."/>
            <person name="Smit S."/>
            <person name="Van Straalen N."/>
            <person name="Roelofs D."/>
        </authorList>
    </citation>
    <scope>NUCLEOTIDE SEQUENCE [LARGE SCALE GENOMIC DNA]</scope>
    <source>
        <strain evidence="4 5">VU population</strain>
        <tissue evidence="4">Whole body</tissue>
    </source>
</reference>
<comment type="caution">
    <text evidence="1">Lacks conserved residue(s) required for the propagation of feature annotation.</text>
</comment>
<feature type="domain" description="Peptidase M12A" evidence="3">
    <location>
        <begin position="73"/>
        <end position="265"/>
    </location>
</feature>
<evidence type="ECO:0000256" key="1">
    <source>
        <dbReference type="PROSITE-ProRule" id="PRU01211"/>
    </source>
</evidence>
<dbReference type="PRINTS" id="PR00480">
    <property type="entry name" value="ASTACIN"/>
</dbReference>
<dbReference type="Pfam" id="PF01400">
    <property type="entry name" value="Astacin"/>
    <property type="match status" value="1"/>
</dbReference>
<evidence type="ECO:0000313" key="5">
    <source>
        <dbReference type="Proteomes" id="UP000198287"/>
    </source>
</evidence>
<feature type="binding site" evidence="1">
    <location>
        <position position="168"/>
    </location>
    <ligand>
        <name>Zn(2+)</name>
        <dbReference type="ChEBI" id="CHEBI:29105"/>
        <note>catalytic</note>
    </ligand>
</feature>
<gene>
    <name evidence="4" type="ORF">Fcan01_06509</name>
</gene>
<sequence>MPSHLGLRLIFGITLIRCSILATLFHSDPGVNFSFGIRNNLVNSSNPIPTGYHRIGDMILPSSYFQKNGTIKSGVADPNLLWPGALIPYRIDDSLASHFQTIQSAMDQYHAYTCIKFIPAEAYHTDYILLIPRSGCYSMVGRQGYGMQEVSLGRGCTDVGTIVHELGHSVGLFHEHSRSDREFSIKIHMTNVDPNMISEFQIIYGTRLLNHYDINSIMHYGSTAFSKDGKSVTMEALNGADLRDPFQKLGLDSSDIWRINTLYQC</sequence>
<evidence type="ECO:0000256" key="2">
    <source>
        <dbReference type="RuleBase" id="RU361183"/>
    </source>
</evidence>
<organism evidence="4 5">
    <name type="scientific">Folsomia candida</name>
    <name type="common">Springtail</name>
    <dbReference type="NCBI Taxonomy" id="158441"/>
    <lineage>
        <taxon>Eukaryota</taxon>
        <taxon>Metazoa</taxon>
        <taxon>Ecdysozoa</taxon>
        <taxon>Arthropoda</taxon>
        <taxon>Hexapoda</taxon>
        <taxon>Collembola</taxon>
        <taxon>Entomobryomorpha</taxon>
        <taxon>Isotomoidea</taxon>
        <taxon>Isotomidae</taxon>
        <taxon>Proisotominae</taxon>
        <taxon>Folsomia</taxon>
    </lineage>
</organism>
<dbReference type="GO" id="GO:0008270">
    <property type="term" value="F:zinc ion binding"/>
    <property type="evidence" value="ECO:0007669"/>
    <property type="project" value="UniProtKB-UniRule"/>
</dbReference>
<keyword evidence="1 2" id="KW-0645">Protease</keyword>
<keyword evidence="5" id="KW-1185">Reference proteome</keyword>
<accession>A0A226EIL3</accession>
<dbReference type="Gene3D" id="3.40.390.10">
    <property type="entry name" value="Collagenase (Catalytic Domain)"/>
    <property type="match status" value="1"/>
</dbReference>
<dbReference type="SUPFAM" id="SSF55486">
    <property type="entry name" value="Metalloproteases ('zincins'), catalytic domain"/>
    <property type="match status" value="1"/>
</dbReference>
<comment type="caution">
    <text evidence="4">The sequence shown here is derived from an EMBL/GenBank/DDBJ whole genome shotgun (WGS) entry which is preliminary data.</text>
</comment>
<dbReference type="InterPro" id="IPR024079">
    <property type="entry name" value="MetalloPept_cat_dom_sf"/>
</dbReference>
<dbReference type="PANTHER" id="PTHR10127:SF883">
    <property type="entry name" value="ZINC METALLOPROTEINASE NAS-8"/>
    <property type="match status" value="1"/>
</dbReference>
<dbReference type="GO" id="GO:0004222">
    <property type="term" value="F:metalloendopeptidase activity"/>
    <property type="evidence" value="ECO:0007669"/>
    <property type="project" value="UniProtKB-UniRule"/>
</dbReference>
<dbReference type="InterPro" id="IPR034035">
    <property type="entry name" value="Astacin-like_dom"/>
</dbReference>
<dbReference type="SMART" id="SM00235">
    <property type="entry name" value="ZnMc"/>
    <property type="match status" value="1"/>
</dbReference>
<feature type="signal peptide" evidence="2">
    <location>
        <begin position="1"/>
        <end position="22"/>
    </location>
</feature>
<dbReference type="InterPro" id="IPR006026">
    <property type="entry name" value="Peptidase_Metallo"/>
</dbReference>
<dbReference type="PANTHER" id="PTHR10127">
    <property type="entry name" value="DISCOIDIN, CUB, EGF, LAMININ , AND ZINC METALLOPROTEASE DOMAIN CONTAINING"/>
    <property type="match status" value="1"/>
</dbReference>
<keyword evidence="2" id="KW-0732">Signal</keyword>
<feature type="active site" evidence="1">
    <location>
        <position position="165"/>
    </location>
</feature>
<feature type="chain" id="PRO_5011827181" description="Metalloendopeptidase" evidence="2">
    <location>
        <begin position="23"/>
        <end position="265"/>
    </location>
</feature>
<evidence type="ECO:0000259" key="3">
    <source>
        <dbReference type="PROSITE" id="PS51864"/>
    </source>
</evidence>
<dbReference type="AlphaFoldDB" id="A0A226EIL3"/>
<evidence type="ECO:0000313" key="4">
    <source>
        <dbReference type="EMBL" id="OXA57482.1"/>
    </source>
</evidence>
<dbReference type="Proteomes" id="UP000198287">
    <property type="component" value="Unassembled WGS sequence"/>
</dbReference>
<keyword evidence="1 2" id="KW-0482">Metalloprotease</keyword>
<dbReference type="EMBL" id="LNIX01000003">
    <property type="protein sequence ID" value="OXA57482.1"/>
    <property type="molecule type" value="Genomic_DNA"/>
</dbReference>
<dbReference type="OrthoDB" id="291007at2759"/>
<comment type="cofactor">
    <cofactor evidence="1 2">
        <name>Zn(2+)</name>
        <dbReference type="ChEBI" id="CHEBI:29105"/>
    </cofactor>
    <text evidence="1 2">Binds 1 zinc ion per subunit.</text>
</comment>
<keyword evidence="1 2" id="KW-0479">Metal-binding</keyword>
<protein>
    <recommendedName>
        <fullName evidence="2">Metalloendopeptidase</fullName>
        <ecNumber evidence="2">3.4.24.-</ecNumber>
    </recommendedName>
</protein>
<name>A0A226EIL3_FOLCA</name>
<dbReference type="PROSITE" id="PS51864">
    <property type="entry name" value="ASTACIN"/>
    <property type="match status" value="1"/>
</dbReference>
<dbReference type="InterPro" id="IPR001506">
    <property type="entry name" value="Peptidase_M12A"/>
</dbReference>
<dbReference type="OMA" id="PNQLHNF"/>
<dbReference type="EC" id="3.4.24.-" evidence="2"/>
<keyword evidence="1 2" id="KW-0378">Hydrolase</keyword>
<keyword evidence="1 2" id="KW-0862">Zinc</keyword>
<dbReference type="GO" id="GO:0006508">
    <property type="term" value="P:proteolysis"/>
    <property type="evidence" value="ECO:0007669"/>
    <property type="project" value="UniProtKB-KW"/>
</dbReference>